<reference evidence="5" key="1">
    <citation type="journal article" date="2018" name="DNA Res.">
        <title>Multiple hybrid de novo genome assembly of finger millet, an orphan allotetraploid crop.</title>
        <authorList>
            <person name="Hatakeyama M."/>
            <person name="Aluri S."/>
            <person name="Balachadran M.T."/>
            <person name="Sivarajan S.R."/>
            <person name="Patrignani A."/>
            <person name="Gruter S."/>
            <person name="Poveda L."/>
            <person name="Shimizu-Inatsugi R."/>
            <person name="Baeten J."/>
            <person name="Francoijs K.J."/>
            <person name="Nataraja K.N."/>
            <person name="Reddy Y.A.N."/>
            <person name="Phadnis S."/>
            <person name="Ravikumar R.L."/>
            <person name="Schlapbach R."/>
            <person name="Sreeman S.M."/>
            <person name="Shimizu K.K."/>
        </authorList>
    </citation>
    <scope>NUCLEOTIDE SEQUENCE</scope>
</reference>
<dbReference type="InterPro" id="IPR024788">
    <property type="entry name" value="Malectin-like_Carb-bd_dom"/>
</dbReference>
<sequence>MEESKTRSLVERSSWLLLLLLYLAAVGPAGVLQARAQPDSNGFISIDCGLAASSYVDNITKLLYHSDAVFTDGAGENYNIPLDSSPPRKLYRDLRSFPNGKRNCYTLRSLTAGSKYLLRASLHVWQL</sequence>
<dbReference type="PANTHER" id="PTHR45631:SF202">
    <property type="entry name" value="SENESCENCE-INDUCED RECEPTOR-LIKE SERINE_THREONINE-PROTEIN KINASE"/>
    <property type="match status" value="1"/>
</dbReference>
<gene>
    <name evidence="5" type="primary">ga05331</name>
    <name evidence="4" type="synonym">ga04878</name>
    <name evidence="4" type="ORF">PR202_ga04878</name>
    <name evidence="5" type="ORF">PR202_ga05331</name>
</gene>
<dbReference type="Proteomes" id="UP001054889">
    <property type="component" value="Unassembled WGS sequence"/>
</dbReference>
<proteinExistence type="predicted"/>
<comment type="caution">
    <text evidence="5">The sequence shown here is derived from an EMBL/GenBank/DDBJ whole genome shotgun (WGS) entry which is preliminary data.</text>
</comment>
<dbReference type="Pfam" id="PF12819">
    <property type="entry name" value="Malectin_like"/>
    <property type="match status" value="1"/>
</dbReference>
<keyword evidence="6" id="KW-1185">Reference proteome</keyword>
<evidence type="ECO:0000313" key="4">
    <source>
        <dbReference type="EMBL" id="GJM88770.1"/>
    </source>
</evidence>
<feature type="chain" id="PRO_5044714545" description="Malectin-like domain-containing protein" evidence="2">
    <location>
        <begin position="37"/>
        <end position="127"/>
    </location>
</feature>
<keyword evidence="2" id="KW-0732">Signal</keyword>
<dbReference type="PANTHER" id="PTHR45631">
    <property type="entry name" value="OS07G0107800 PROTEIN-RELATED"/>
    <property type="match status" value="1"/>
</dbReference>
<dbReference type="GO" id="GO:0016020">
    <property type="term" value="C:membrane"/>
    <property type="evidence" value="ECO:0007669"/>
    <property type="project" value="UniProtKB-SubCell"/>
</dbReference>
<dbReference type="EMBL" id="BQKI01000002">
    <property type="protein sequence ID" value="GJM88770.1"/>
    <property type="molecule type" value="Genomic_DNA"/>
</dbReference>
<dbReference type="AlphaFoldDB" id="A0AAV5BT98"/>
<reference evidence="5" key="2">
    <citation type="submission" date="2021-12" db="EMBL/GenBank/DDBJ databases">
        <title>Resequencing data analysis of finger millet.</title>
        <authorList>
            <person name="Hatakeyama M."/>
            <person name="Aluri S."/>
            <person name="Balachadran M.T."/>
            <person name="Sivarajan S.R."/>
            <person name="Poveda L."/>
            <person name="Shimizu-Inatsugi R."/>
            <person name="Schlapbach R."/>
            <person name="Sreeman S.M."/>
            <person name="Shimizu K.K."/>
        </authorList>
    </citation>
    <scope>NUCLEOTIDE SEQUENCE</scope>
</reference>
<feature type="domain" description="Malectin-like" evidence="3">
    <location>
        <begin position="46"/>
        <end position="121"/>
    </location>
</feature>
<comment type="subcellular location">
    <subcellularLocation>
        <location evidence="1">Membrane</location>
        <topology evidence="1">Single-pass membrane protein</topology>
    </subcellularLocation>
</comment>
<feature type="signal peptide" evidence="2">
    <location>
        <begin position="1"/>
        <end position="36"/>
    </location>
</feature>
<evidence type="ECO:0000313" key="5">
    <source>
        <dbReference type="EMBL" id="GJM89171.1"/>
    </source>
</evidence>
<evidence type="ECO:0000313" key="6">
    <source>
        <dbReference type="Proteomes" id="UP001054889"/>
    </source>
</evidence>
<name>A0AAV5BT98_ELECO</name>
<evidence type="ECO:0000256" key="1">
    <source>
        <dbReference type="ARBA" id="ARBA00004167"/>
    </source>
</evidence>
<accession>A0AAV5BT98</accession>
<protein>
    <recommendedName>
        <fullName evidence="3">Malectin-like domain-containing protein</fullName>
    </recommendedName>
</protein>
<evidence type="ECO:0000256" key="2">
    <source>
        <dbReference type="SAM" id="SignalP"/>
    </source>
</evidence>
<evidence type="ECO:0000259" key="3">
    <source>
        <dbReference type="Pfam" id="PF12819"/>
    </source>
</evidence>
<organism evidence="5 6">
    <name type="scientific">Eleusine coracana subsp. coracana</name>
    <dbReference type="NCBI Taxonomy" id="191504"/>
    <lineage>
        <taxon>Eukaryota</taxon>
        <taxon>Viridiplantae</taxon>
        <taxon>Streptophyta</taxon>
        <taxon>Embryophyta</taxon>
        <taxon>Tracheophyta</taxon>
        <taxon>Spermatophyta</taxon>
        <taxon>Magnoliopsida</taxon>
        <taxon>Liliopsida</taxon>
        <taxon>Poales</taxon>
        <taxon>Poaceae</taxon>
        <taxon>PACMAD clade</taxon>
        <taxon>Chloridoideae</taxon>
        <taxon>Cynodonteae</taxon>
        <taxon>Eleusininae</taxon>
        <taxon>Eleusine</taxon>
    </lineage>
</organism>
<dbReference type="EMBL" id="BQKI01000002">
    <property type="protein sequence ID" value="GJM89171.1"/>
    <property type="molecule type" value="Genomic_DNA"/>
</dbReference>